<dbReference type="EMBL" id="JAKKPZ010000325">
    <property type="protein sequence ID" value="KAI1696497.1"/>
    <property type="molecule type" value="Genomic_DNA"/>
</dbReference>
<evidence type="ECO:0000313" key="3">
    <source>
        <dbReference type="EMBL" id="KAI1696497.1"/>
    </source>
</evidence>
<comment type="caution">
    <text evidence="3">The sequence shown here is derived from an EMBL/GenBank/DDBJ whole genome shotgun (WGS) entry which is preliminary data.</text>
</comment>
<dbReference type="AlphaFoldDB" id="A0AAD4QUG4"/>
<feature type="compositionally biased region" description="Acidic residues" evidence="2">
    <location>
        <begin position="131"/>
        <end position="141"/>
    </location>
</feature>
<keyword evidence="4" id="KW-1185">Reference proteome</keyword>
<organism evidence="3 4">
    <name type="scientific">Ditylenchus destructor</name>
    <dbReference type="NCBI Taxonomy" id="166010"/>
    <lineage>
        <taxon>Eukaryota</taxon>
        <taxon>Metazoa</taxon>
        <taxon>Ecdysozoa</taxon>
        <taxon>Nematoda</taxon>
        <taxon>Chromadorea</taxon>
        <taxon>Rhabditida</taxon>
        <taxon>Tylenchina</taxon>
        <taxon>Tylenchomorpha</taxon>
        <taxon>Sphaerularioidea</taxon>
        <taxon>Anguinidae</taxon>
        <taxon>Anguininae</taxon>
        <taxon>Ditylenchus</taxon>
    </lineage>
</organism>
<keyword evidence="1" id="KW-0175">Coiled coil</keyword>
<dbReference type="Proteomes" id="UP001201812">
    <property type="component" value="Unassembled WGS sequence"/>
</dbReference>
<accession>A0AAD4QUG4</accession>
<proteinExistence type="predicted"/>
<protein>
    <submittedName>
        <fullName evidence="3">Uncharacterized protein</fullName>
    </submittedName>
</protein>
<reference evidence="3" key="1">
    <citation type="submission" date="2022-01" db="EMBL/GenBank/DDBJ databases">
        <title>Genome Sequence Resource for Two Populations of Ditylenchus destructor, the Migratory Endoparasitic Phytonematode.</title>
        <authorList>
            <person name="Zhang H."/>
            <person name="Lin R."/>
            <person name="Xie B."/>
        </authorList>
    </citation>
    <scope>NUCLEOTIDE SEQUENCE</scope>
    <source>
        <strain evidence="3">BazhouSP</strain>
    </source>
</reference>
<name>A0AAD4QUG4_9BILA</name>
<evidence type="ECO:0000256" key="2">
    <source>
        <dbReference type="SAM" id="MobiDB-lite"/>
    </source>
</evidence>
<feature type="region of interest" description="Disordered" evidence="2">
    <location>
        <begin position="110"/>
        <end position="167"/>
    </location>
</feature>
<evidence type="ECO:0000313" key="4">
    <source>
        <dbReference type="Proteomes" id="UP001201812"/>
    </source>
</evidence>
<feature type="coiled-coil region" evidence="1">
    <location>
        <begin position="55"/>
        <end position="100"/>
    </location>
</feature>
<gene>
    <name evidence="3" type="ORF">DdX_19019</name>
</gene>
<evidence type="ECO:0000256" key="1">
    <source>
        <dbReference type="SAM" id="Coils"/>
    </source>
</evidence>
<sequence length="167" mass="19026">MTEIFDGAEIKVDESNTGARSETRVDIPMPEYPFMHKEGKTAVKFEHLENMYGIMRKVTQDMNRALRRLNRADDQIIESANQLQLKLAEMCNEINIALEDLGSGRAVGFPVDKSGQRKHKGPVGRINLEPNDSDYEFETDDDTKQEIEGNTEDNPIQNEDNPEKCRP</sequence>